<organism evidence="2 3">
    <name type="scientific">Portunus trituberculatus</name>
    <name type="common">Swimming crab</name>
    <name type="synonym">Neptunus trituberculatus</name>
    <dbReference type="NCBI Taxonomy" id="210409"/>
    <lineage>
        <taxon>Eukaryota</taxon>
        <taxon>Metazoa</taxon>
        <taxon>Ecdysozoa</taxon>
        <taxon>Arthropoda</taxon>
        <taxon>Crustacea</taxon>
        <taxon>Multicrustacea</taxon>
        <taxon>Malacostraca</taxon>
        <taxon>Eumalacostraca</taxon>
        <taxon>Eucarida</taxon>
        <taxon>Decapoda</taxon>
        <taxon>Pleocyemata</taxon>
        <taxon>Brachyura</taxon>
        <taxon>Eubrachyura</taxon>
        <taxon>Portunoidea</taxon>
        <taxon>Portunidae</taxon>
        <taxon>Portuninae</taxon>
        <taxon>Portunus</taxon>
    </lineage>
</organism>
<comment type="caution">
    <text evidence="2">The sequence shown here is derived from an EMBL/GenBank/DDBJ whole genome shotgun (WGS) entry which is preliminary data.</text>
</comment>
<evidence type="ECO:0000313" key="2">
    <source>
        <dbReference type="EMBL" id="MPC15488.1"/>
    </source>
</evidence>
<sequence>MTLRGEVRRGRCREARQEVRGELTAATLYRTRPSRTAPSPWPVLCSPNQSSDDDCDLGVPRSRLKGRRVIMRLTRMREGPLVTPLRTKGHTP</sequence>
<gene>
    <name evidence="2" type="ORF">E2C01_008279</name>
</gene>
<accession>A0A5B7D1X8</accession>
<dbReference type="EMBL" id="VSRR010000431">
    <property type="protein sequence ID" value="MPC15488.1"/>
    <property type="molecule type" value="Genomic_DNA"/>
</dbReference>
<proteinExistence type="predicted"/>
<evidence type="ECO:0000313" key="3">
    <source>
        <dbReference type="Proteomes" id="UP000324222"/>
    </source>
</evidence>
<keyword evidence="3" id="KW-1185">Reference proteome</keyword>
<evidence type="ECO:0000256" key="1">
    <source>
        <dbReference type="SAM" id="MobiDB-lite"/>
    </source>
</evidence>
<name>A0A5B7D1X8_PORTR</name>
<reference evidence="2 3" key="1">
    <citation type="submission" date="2019-05" db="EMBL/GenBank/DDBJ databases">
        <title>Another draft genome of Portunus trituberculatus and its Hox gene families provides insights of decapod evolution.</title>
        <authorList>
            <person name="Jeong J.-H."/>
            <person name="Song I."/>
            <person name="Kim S."/>
            <person name="Choi T."/>
            <person name="Kim D."/>
            <person name="Ryu S."/>
            <person name="Kim W."/>
        </authorList>
    </citation>
    <scope>NUCLEOTIDE SEQUENCE [LARGE SCALE GENOMIC DNA]</scope>
    <source>
        <tissue evidence="2">Muscle</tissue>
    </source>
</reference>
<feature type="region of interest" description="Disordered" evidence="1">
    <location>
        <begin position="33"/>
        <end position="59"/>
    </location>
</feature>
<dbReference type="Proteomes" id="UP000324222">
    <property type="component" value="Unassembled WGS sequence"/>
</dbReference>
<dbReference type="AlphaFoldDB" id="A0A5B7D1X8"/>
<protein>
    <submittedName>
        <fullName evidence="2">Uncharacterized protein</fullName>
    </submittedName>
</protein>